<accession>A0ABY5M301</accession>
<name>A0ABY5M301_9ACTN</name>
<keyword evidence="1" id="KW-0732">Signal</keyword>
<feature type="signal peptide" evidence="1">
    <location>
        <begin position="1"/>
        <end position="21"/>
    </location>
</feature>
<dbReference type="RefSeq" id="WP_232400098.1">
    <property type="nucleotide sequence ID" value="NZ_CP102173.1"/>
</dbReference>
<protein>
    <submittedName>
        <fullName evidence="2">Uncharacterized protein</fullName>
    </submittedName>
</protein>
<dbReference type="PROSITE" id="PS51257">
    <property type="entry name" value="PROKAR_LIPOPROTEIN"/>
    <property type="match status" value="1"/>
</dbReference>
<sequence>MKKTMSAAFLVAALALTSACGGSDDNRPTKAEVKTAITSEDSVFGTAIPEESADCVAGVLVDSDVSDKTLKAIVESDDDYKGSKDDEKALTGLSDEFAKCVTTKTPAPDATETPAQ</sequence>
<keyword evidence="3" id="KW-1185">Reference proteome</keyword>
<proteinExistence type="predicted"/>
<evidence type="ECO:0000313" key="3">
    <source>
        <dbReference type="Proteomes" id="UP001316184"/>
    </source>
</evidence>
<organism evidence="2 3">
    <name type="scientific">Aeromicrobium wangtongii</name>
    <dbReference type="NCBI Taxonomy" id="2969247"/>
    <lineage>
        <taxon>Bacteria</taxon>
        <taxon>Bacillati</taxon>
        <taxon>Actinomycetota</taxon>
        <taxon>Actinomycetes</taxon>
        <taxon>Propionibacteriales</taxon>
        <taxon>Nocardioidaceae</taxon>
        <taxon>Aeromicrobium</taxon>
    </lineage>
</organism>
<evidence type="ECO:0000313" key="2">
    <source>
        <dbReference type="EMBL" id="UUP12575.1"/>
    </source>
</evidence>
<evidence type="ECO:0000256" key="1">
    <source>
        <dbReference type="SAM" id="SignalP"/>
    </source>
</evidence>
<feature type="chain" id="PRO_5045975451" evidence="1">
    <location>
        <begin position="22"/>
        <end position="116"/>
    </location>
</feature>
<dbReference type="EMBL" id="CP102173">
    <property type="protein sequence ID" value="UUP12575.1"/>
    <property type="molecule type" value="Genomic_DNA"/>
</dbReference>
<gene>
    <name evidence="2" type="ORF">NQV15_11995</name>
</gene>
<dbReference type="Proteomes" id="UP001316184">
    <property type="component" value="Chromosome"/>
</dbReference>
<reference evidence="2 3" key="1">
    <citation type="submission" date="2022-08" db="EMBL/GenBank/DDBJ databases">
        <title>novel species in genus Aeromicrobium.</title>
        <authorList>
            <person name="Ye L."/>
        </authorList>
    </citation>
    <scope>NUCLEOTIDE SEQUENCE [LARGE SCALE GENOMIC DNA]</scope>
    <source>
        <strain evidence="3">zg-Y1379</strain>
    </source>
</reference>